<accession>A0AAN6YC16</accession>
<feature type="transmembrane region" description="Helical" evidence="1">
    <location>
        <begin position="26"/>
        <end position="44"/>
    </location>
</feature>
<feature type="transmembrane region" description="Helical" evidence="1">
    <location>
        <begin position="50"/>
        <end position="69"/>
    </location>
</feature>
<protein>
    <submittedName>
        <fullName evidence="2">Uncharacterized protein</fullName>
    </submittedName>
</protein>
<comment type="caution">
    <text evidence="2">The sequence shown here is derived from an EMBL/GenBank/DDBJ whole genome shotgun (WGS) entry which is preliminary data.</text>
</comment>
<gene>
    <name evidence="2" type="ORF">QBC37DRAFT_400677</name>
</gene>
<dbReference type="Proteomes" id="UP001301769">
    <property type="component" value="Unassembled WGS sequence"/>
</dbReference>
<evidence type="ECO:0000313" key="3">
    <source>
        <dbReference type="Proteomes" id="UP001301769"/>
    </source>
</evidence>
<keyword evidence="3" id="KW-1185">Reference proteome</keyword>
<dbReference type="EMBL" id="MU858111">
    <property type="protein sequence ID" value="KAK4213267.1"/>
    <property type="molecule type" value="Genomic_DNA"/>
</dbReference>
<keyword evidence="1" id="KW-1133">Transmembrane helix</keyword>
<organism evidence="2 3">
    <name type="scientific">Rhypophila decipiens</name>
    <dbReference type="NCBI Taxonomy" id="261697"/>
    <lineage>
        <taxon>Eukaryota</taxon>
        <taxon>Fungi</taxon>
        <taxon>Dikarya</taxon>
        <taxon>Ascomycota</taxon>
        <taxon>Pezizomycotina</taxon>
        <taxon>Sordariomycetes</taxon>
        <taxon>Sordariomycetidae</taxon>
        <taxon>Sordariales</taxon>
        <taxon>Naviculisporaceae</taxon>
        <taxon>Rhypophila</taxon>
    </lineage>
</organism>
<reference evidence="2" key="1">
    <citation type="journal article" date="2023" name="Mol. Phylogenet. Evol.">
        <title>Genome-scale phylogeny and comparative genomics of the fungal order Sordariales.</title>
        <authorList>
            <person name="Hensen N."/>
            <person name="Bonometti L."/>
            <person name="Westerberg I."/>
            <person name="Brannstrom I.O."/>
            <person name="Guillou S."/>
            <person name="Cros-Aarteil S."/>
            <person name="Calhoun S."/>
            <person name="Haridas S."/>
            <person name="Kuo A."/>
            <person name="Mondo S."/>
            <person name="Pangilinan J."/>
            <person name="Riley R."/>
            <person name="LaButti K."/>
            <person name="Andreopoulos B."/>
            <person name="Lipzen A."/>
            <person name="Chen C."/>
            <person name="Yan M."/>
            <person name="Daum C."/>
            <person name="Ng V."/>
            <person name="Clum A."/>
            <person name="Steindorff A."/>
            <person name="Ohm R.A."/>
            <person name="Martin F."/>
            <person name="Silar P."/>
            <person name="Natvig D.O."/>
            <person name="Lalanne C."/>
            <person name="Gautier V."/>
            <person name="Ament-Velasquez S.L."/>
            <person name="Kruys A."/>
            <person name="Hutchinson M.I."/>
            <person name="Powell A.J."/>
            <person name="Barry K."/>
            <person name="Miller A.N."/>
            <person name="Grigoriev I.V."/>
            <person name="Debuchy R."/>
            <person name="Gladieux P."/>
            <person name="Hiltunen Thoren M."/>
            <person name="Johannesson H."/>
        </authorList>
    </citation>
    <scope>NUCLEOTIDE SEQUENCE</scope>
    <source>
        <strain evidence="2">PSN293</strain>
    </source>
</reference>
<sequence length="169" mass="18435">MLSQATVESSIHLPPYSRPTKPPHSLLAAACPGLGLAVHVGFFPQKEPQVFLVFLTSAMALVARWATLVRTFSGESPREDSGEHVALQVVWGVAGVHEDYVAKWCLCLLAVAYLRGSPGKREEDNGKCGLAKKKFRRAMQKLLFEKSDSATNELSLAVSLVEVAARELF</sequence>
<dbReference type="AlphaFoldDB" id="A0AAN6YC16"/>
<keyword evidence="1" id="KW-0472">Membrane</keyword>
<proteinExistence type="predicted"/>
<keyword evidence="1" id="KW-0812">Transmembrane</keyword>
<evidence type="ECO:0000256" key="1">
    <source>
        <dbReference type="SAM" id="Phobius"/>
    </source>
</evidence>
<name>A0AAN6YC16_9PEZI</name>
<evidence type="ECO:0000313" key="2">
    <source>
        <dbReference type="EMBL" id="KAK4213267.1"/>
    </source>
</evidence>
<reference evidence="2" key="2">
    <citation type="submission" date="2023-05" db="EMBL/GenBank/DDBJ databases">
        <authorList>
            <consortium name="Lawrence Berkeley National Laboratory"/>
            <person name="Steindorff A."/>
            <person name="Hensen N."/>
            <person name="Bonometti L."/>
            <person name="Westerberg I."/>
            <person name="Brannstrom I.O."/>
            <person name="Guillou S."/>
            <person name="Cros-Aarteil S."/>
            <person name="Calhoun S."/>
            <person name="Haridas S."/>
            <person name="Kuo A."/>
            <person name="Mondo S."/>
            <person name="Pangilinan J."/>
            <person name="Riley R."/>
            <person name="Labutti K."/>
            <person name="Andreopoulos B."/>
            <person name="Lipzen A."/>
            <person name="Chen C."/>
            <person name="Yanf M."/>
            <person name="Daum C."/>
            <person name="Ng V."/>
            <person name="Clum A."/>
            <person name="Ohm R."/>
            <person name="Martin F."/>
            <person name="Silar P."/>
            <person name="Natvig D."/>
            <person name="Lalanne C."/>
            <person name="Gautier V."/>
            <person name="Ament-Velasquez S.L."/>
            <person name="Kruys A."/>
            <person name="Hutchinson M.I."/>
            <person name="Powell A.J."/>
            <person name="Barry K."/>
            <person name="Miller A.N."/>
            <person name="Grigoriev I.V."/>
            <person name="Debuchy R."/>
            <person name="Gladieux P."/>
            <person name="Thoren M.H."/>
            <person name="Johannesson H."/>
        </authorList>
    </citation>
    <scope>NUCLEOTIDE SEQUENCE</scope>
    <source>
        <strain evidence="2">PSN293</strain>
    </source>
</reference>